<dbReference type="Proteomes" id="UP000201602">
    <property type="component" value="Segment"/>
</dbReference>
<dbReference type="RefSeq" id="YP_009191511.1">
    <property type="nucleotide sequence ID" value="NC_028697.1"/>
</dbReference>
<evidence type="ECO:0000313" key="1">
    <source>
        <dbReference type="EMBL" id="ALF02684.1"/>
    </source>
</evidence>
<dbReference type="KEGG" id="vg:26519702"/>
<dbReference type="EMBL" id="KT388093">
    <property type="protein sequence ID" value="ALF02684.1"/>
    <property type="molecule type" value="Genomic_DNA"/>
</dbReference>
<organism evidence="1 2">
    <name type="scientific">Streptococcus phage A25</name>
    <dbReference type="NCBI Taxonomy" id="1701850"/>
    <lineage>
        <taxon>Viruses</taxon>
        <taxon>Duplodnaviria</taxon>
        <taxon>Heunggongvirae</taxon>
        <taxon>Uroviricota</taxon>
        <taxon>Caudoviricetes</taxon>
        <taxon>Stonewallvirus</taxon>
        <taxon>Stonewallvirus A25</taxon>
    </lineage>
</organism>
<accession>A0A0M5M1N4</accession>
<evidence type="ECO:0000313" key="2">
    <source>
        <dbReference type="Proteomes" id="UP000201602"/>
    </source>
</evidence>
<name>A0A0M5M1N4_9CAUD</name>
<proteinExistence type="predicted"/>
<gene>
    <name evidence="1" type="ORF">A25_04</name>
</gene>
<protein>
    <submittedName>
        <fullName evidence="1">Uncharacterized protein</fullName>
    </submittedName>
</protein>
<dbReference type="GeneID" id="26519702"/>
<sequence>MLGQEIDKLQNKVIALTRENDRPKAEKWQLKRRKRK</sequence>
<keyword evidence="2" id="KW-1185">Reference proteome</keyword>
<reference evidence="1 2" key="1">
    <citation type="submission" date="2015-08" db="EMBL/GenBank/DDBJ databases">
        <title>Complete genome sequence of transducing bacteriophage A25 of Streptococcus pyogenes.</title>
        <authorList>
            <person name="McCullor K.A."/>
            <person name="King C.J."/>
            <person name="Postoak B.M."/>
            <person name="McShan W.M."/>
        </authorList>
    </citation>
    <scope>NUCLEOTIDE SEQUENCE [LARGE SCALE GENOMIC DNA]</scope>
</reference>